<comment type="caution">
    <text evidence="2">The sequence shown here is derived from an EMBL/GenBank/DDBJ whole genome shotgun (WGS) entry which is preliminary data.</text>
</comment>
<accession>A0AAW2CXU2</accession>
<organism evidence="2 3">
    <name type="scientific">Lithocarpus litseifolius</name>
    <dbReference type="NCBI Taxonomy" id="425828"/>
    <lineage>
        <taxon>Eukaryota</taxon>
        <taxon>Viridiplantae</taxon>
        <taxon>Streptophyta</taxon>
        <taxon>Embryophyta</taxon>
        <taxon>Tracheophyta</taxon>
        <taxon>Spermatophyta</taxon>
        <taxon>Magnoliopsida</taxon>
        <taxon>eudicotyledons</taxon>
        <taxon>Gunneridae</taxon>
        <taxon>Pentapetalae</taxon>
        <taxon>rosids</taxon>
        <taxon>fabids</taxon>
        <taxon>Fagales</taxon>
        <taxon>Fagaceae</taxon>
        <taxon>Lithocarpus</taxon>
    </lineage>
</organism>
<gene>
    <name evidence="2" type="ORF">SO802_016123</name>
</gene>
<name>A0AAW2CXU2_9ROSI</name>
<reference evidence="2 3" key="1">
    <citation type="submission" date="2024-01" db="EMBL/GenBank/DDBJ databases">
        <title>A telomere-to-telomere, gap-free genome of sweet tea (Lithocarpus litseifolius).</title>
        <authorList>
            <person name="Zhou J."/>
        </authorList>
    </citation>
    <scope>NUCLEOTIDE SEQUENCE [LARGE SCALE GENOMIC DNA]</scope>
    <source>
        <strain evidence="2">Zhou-2022a</strain>
        <tissue evidence="2">Leaf</tissue>
    </source>
</reference>
<sequence>MENLSEWDRVVVEDVDSEEGSDERDGNGMVEFARIDSDCSELLNVTPLAISNSIGIHVDENLSGLLEDDQSGNQARLSPWFQSKYQELGSFLGTSIEGLEDLASNFLWAVEEKSRQRAA</sequence>
<dbReference type="Proteomes" id="UP001459277">
    <property type="component" value="Unassembled WGS sequence"/>
</dbReference>
<feature type="compositionally biased region" description="Basic and acidic residues" evidence="1">
    <location>
        <begin position="1"/>
        <end position="12"/>
    </location>
</feature>
<keyword evidence="3" id="KW-1185">Reference proteome</keyword>
<proteinExistence type="predicted"/>
<evidence type="ECO:0000313" key="2">
    <source>
        <dbReference type="EMBL" id="KAL0002342.1"/>
    </source>
</evidence>
<feature type="compositionally biased region" description="Acidic residues" evidence="1">
    <location>
        <begin position="13"/>
        <end position="22"/>
    </location>
</feature>
<protein>
    <submittedName>
        <fullName evidence="2">Uncharacterized protein</fullName>
    </submittedName>
</protein>
<dbReference type="AlphaFoldDB" id="A0AAW2CXU2"/>
<feature type="region of interest" description="Disordered" evidence="1">
    <location>
        <begin position="1"/>
        <end position="27"/>
    </location>
</feature>
<evidence type="ECO:0000256" key="1">
    <source>
        <dbReference type="SAM" id="MobiDB-lite"/>
    </source>
</evidence>
<evidence type="ECO:0000313" key="3">
    <source>
        <dbReference type="Proteomes" id="UP001459277"/>
    </source>
</evidence>
<dbReference type="EMBL" id="JAZDWU010000005">
    <property type="protein sequence ID" value="KAL0002342.1"/>
    <property type="molecule type" value="Genomic_DNA"/>
</dbReference>